<evidence type="ECO:0000256" key="1">
    <source>
        <dbReference type="ARBA" id="ARBA00006484"/>
    </source>
</evidence>
<dbReference type="Pfam" id="PF13561">
    <property type="entry name" value="adh_short_C2"/>
    <property type="match status" value="1"/>
</dbReference>
<dbReference type="InterPro" id="IPR020904">
    <property type="entry name" value="Sc_DH/Rdtase_CS"/>
</dbReference>
<dbReference type="InterPro" id="IPR036291">
    <property type="entry name" value="NAD(P)-bd_dom_sf"/>
</dbReference>
<protein>
    <submittedName>
        <fullName evidence="3">SDR family oxidoreductase</fullName>
    </submittedName>
</protein>
<keyword evidence="2" id="KW-0560">Oxidoreductase</keyword>
<dbReference type="GO" id="GO:0016491">
    <property type="term" value="F:oxidoreductase activity"/>
    <property type="evidence" value="ECO:0007669"/>
    <property type="project" value="UniProtKB-KW"/>
</dbReference>
<comment type="similarity">
    <text evidence="1">Belongs to the short-chain dehydrogenases/reductases (SDR) family.</text>
</comment>
<reference evidence="3 4" key="1">
    <citation type="submission" date="2018-10" db="EMBL/GenBank/DDBJ databases">
        <title>Draft genome of Mycobacterium hodleri strain B.</title>
        <authorList>
            <person name="Amande T.J."/>
            <person name="Mcgenity T.J."/>
        </authorList>
    </citation>
    <scope>NUCLEOTIDE SEQUENCE [LARGE SCALE GENOMIC DNA]</scope>
    <source>
        <strain evidence="3 4">B</strain>
    </source>
</reference>
<evidence type="ECO:0000256" key="2">
    <source>
        <dbReference type="ARBA" id="ARBA00023002"/>
    </source>
</evidence>
<dbReference type="InterPro" id="IPR002347">
    <property type="entry name" value="SDR_fam"/>
</dbReference>
<organism evidence="3 4">
    <name type="scientific">Mycolicibacterium hodleri</name>
    <dbReference type="NCBI Taxonomy" id="49897"/>
    <lineage>
        <taxon>Bacteria</taxon>
        <taxon>Bacillati</taxon>
        <taxon>Actinomycetota</taxon>
        <taxon>Actinomycetes</taxon>
        <taxon>Mycobacteriales</taxon>
        <taxon>Mycobacteriaceae</taxon>
        <taxon>Mycolicibacterium</taxon>
    </lineage>
</organism>
<dbReference type="FunFam" id="3.40.50.720:FF:000084">
    <property type="entry name" value="Short-chain dehydrogenase reductase"/>
    <property type="match status" value="1"/>
</dbReference>
<dbReference type="AlphaFoldDB" id="A0A544W7M1"/>
<dbReference type="SUPFAM" id="SSF51735">
    <property type="entry name" value="NAD(P)-binding Rossmann-fold domains"/>
    <property type="match status" value="1"/>
</dbReference>
<gene>
    <name evidence="3" type="ORF">D8S82_01540</name>
</gene>
<dbReference type="Gene3D" id="3.40.50.720">
    <property type="entry name" value="NAD(P)-binding Rossmann-like Domain"/>
    <property type="match status" value="1"/>
</dbReference>
<proteinExistence type="inferred from homology"/>
<dbReference type="RefSeq" id="WP_142550214.1">
    <property type="nucleotide sequence ID" value="NZ_VIFX01000002.1"/>
</dbReference>
<sequence>MSPVALVTGAAGGIGRETVKAFLDNGYDVVAVDAVDAVHQLPEELGVDRARVTTTVTDITDEQSVSALASEVGSVHGQLNTIALVAGVVQSAAAVTELDPAEFRKVMDVNLTGPFLLTRSLTPLLSRGDGSITFISSWWGRSGHAYFSSYCASKAAVIVFAQALAEELAPDIRVNTVCPGNIDTKMHRAALHTEAAERGITFEEMKDIEWAKIPLKIAGPPSAIADALVWLASPAASYVTGASLDVNGGVVFH</sequence>
<dbReference type="PANTHER" id="PTHR24321:SF8">
    <property type="entry name" value="ESTRADIOL 17-BETA-DEHYDROGENASE 8-RELATED"/>
    <property type="match status" value="1"/>
</dbReference>
<evidence type="ECO:0000313" key="3">
    <source>
        <dbReference type="EMBL" id="TQR88231.1"/>
    </source>
</evidence>
<dbReference type="PANTHER" id="PTHR24321">
    <property type="entry name" value="DEHYDROGENASES, SHORT CHAIN"/>
    <property type="match status" value="1"/>
</dbReference>
<keyword evidence="4" id="KW-1185">Reference proteome</keyword>
<comment type="caution">
    <text evidence="3">The sequence shown here is derived from an EMBL/GenBank/DDBJ whole genome shotgun (WGS) entry which is preliminary data.</text>
</comment>
<dbReference type="EMBL" id="VIFX01000002">
    <property type="protein sequence ID" value="TQR88231.1"/>
    <property type="molecule type" value="Genomic_DNA"/>
</dbReference>
<accession>A0A544W7M1</accession>
<dbReference type="PRINTS" id="PR00081">
    <property type="entry name" value="GDHRDH"/>
</dbReference>
<dbReference type="Proteomes" id="UP000315759">
    <property type="component" value="Unassembled WGS sequence"/>
</dbReference>
<dbReference type="PROSITE" id="PS00061">
    <property type="entry name" value="ADH_SHORT"/>
    <property type="match status" value="1"/>
</dbReference>
<evidence type="ECO:0000313" key="4">
    <source>
        <dbReference type="Proteomes" id="UP000315759"/>
    </source>
</evidence>
<dbReference type="CDD" id="cd05233">
    <property type="entry name" value="SDR_c"/>
    <property type="match status" value="1"/>
</dbReference>
<name>A0A544W7M1_9MYCO</name>